<keyword evidence="1" id="KW-0472">Membrane</keyword>
<accession>A0ABY7TD14</accession>
<evidence type="ECO:0000313" key="3">
    <source>
        <dbReference type="Proteomes" id="UP001216139"/>
    </source>
</evidence>
<proteinExistence type="predicted"/>
<dbReference type="Proteomes" id="UP001216139">
    <property type="component" value="Chromosome"/>
</dbReference>
<sequence>MTRIFVLSAIIIILSGMTTIVVMDIVGSNKSVKTKSTPGRSVSANTLARKRPEILYEFRVPLFKGFNLTLRYRKVHRFYLTILFGIFCSFLLLFLTKKMISPRLVEFLIAFSVLLLFEFITDLMEEPIKSYTRRMPVTEFLMITGLAAIMESMHHKLAAWLQVCCGVANVKNN</sequence>
<evidence type="ECO:0000313" key="2">
    <source>
        <dbReference type="EMBL" id="WCT14414.1"/>
    </source>
</evidence>
<keyword evidence="1" id="KW-0812">Transmembrane</keyword>
<keyword evidence="3" id="KW-1185">Reference proteome</keyword>
<gene>
    <name evidence="2" type="ORF">PQO05_10770</name>
</gene>
<keyword evidence="1" id="KW-1133">Transmembrane helix</keyword>
<name>A0ABY7TD14_9SPHI</name>
<protein>
    <submittedName>
        <fullName evidence="2">Uncharacterized protein</fullName>
    </submittedName>
</protein>
<feature type="transmembrane region" description="Helical" evidence="1">
    <location>
        <begin position="6"/>
        <end position="26"/>
    </location>
</feature>
<organism evidence="2 3">
    <name type="scientific">Mucilaginibacter jinjuensis</name>
    <dbReference type="NCBI Taxonomy" id="1176721"/>
    <lineage>
        <taxon>Bacteria</taxon>
        <taxon>Pseudomonadati</taxon>
        <taxon>Bacteroidota</taxon>
        <taxon>Sphingobacteriia</taxon>
        <taxon>Sphingobacteriales</taxon>
        <taxon>Sphingobacteriaceae</taxon>
        <taxon>Mucilaginibacter</taxon>
    </lineage>
</organism>
<dbReference type="RefSeq" id="WP_273632913.1">
    <property type="nucleotide sequence ID" value="NZ_CP117167.1"/>
</dbReference>
<reference evidence="2 3" key="1">
    <citation type="submission" date="2023-02" db="EMBL/GenBank/DDBJ databases">
        <title>Genome sequence of Mucilaginibacter jinjuensis strain KACC 16571.</title>
        <authorList>
            <person name="Kim S."/>
            <person name="Heo J."/>
            <person name="Kwon S.-W."/>
        </authorList>
    </citation>
    <scope>NUCLEOTIDE SEQUENCE [LARGE SCALE GENOMIC DNA]</scope>
    <source>
        <strain evidence="2 3">KACC 16571</strain>
    </source>
</reference>
<feature type="transmembrane region" description="Helical" evidence="1">
    <location>
        <begin position="107"/>
        <end position="124"/>
    </location>
</feature>
<dbReference type="EMBL" id="CP117167">
    <property type="protein sequence ID" value="WCT14414.1"/>
    <property type="molecule type" value="Genomic_DNA"/>
</dbReference>
<evidence type="ECO:0000256" key="1">
    <source>
        <dbReference type="SAM" id="Phobius"/>
    </source>
</evidence>
<feature type="transmembrane region" description="Helical" evidence="1">
    <location>
        <begin position="78"/>
        <end position="95"/>
    </location>
</feature>